<gene>
    <name evidence="1" type="ORF">C5Y93_12465</name>
</gene>
<organism evidence="1 2">
    <name type="scientific">Blastopirellula marina</name>
    <dbReference type="NCBI Taxonomy" id="124"/>
    <lineage>
        <taxon>Bacteria</taxon>
        <taxon>Pseudomonadati</taxon>
        <taxon>Planctomycetota</taxon>
        <taxon>Planctomycetia</taxon>
        <taxon>Pirellulales</taxon>
        <taxon>Pirellulaceae</taxon>
        <taxon>Blastopirellula</taxon>
    </lineage>
</organism>
<protein>
    <submittedName>
        <fullName evidence="1">Uncharacterized protein</fullName>
    </submittedName>
</protein>
<evidence type="ECO:0000313" key="2">
    <source>
        <dbReference type="Proteomes" id="UP000237819"/>
    </source>
</evidence>
<dbReference type="EMBL" id="PUHZ01000013">
    <property type="protein sequence ID" value="PQO45735.1"/>
    <property type="molecule type" value="Genomic_DNA"/>
</dbReference>
<proteinExistence type="predicted"/>
<evidence type="ECO:0000313" key="1">
    <source>
        <dbReference type="EMBL" id="PQO45735.1"/>
    </source>
</evidence>
<reference evidence="1 2" key="1">
    <citation type="submission" date="2018-02" db="EMBL/GenBank/DDBJ databases">
        <title>Comparative genomes isolates from brazilian mangrove.</title>
        <authorList>
            <person name="Araujo J.E."/>
            <person name="Taketani R.G."/>
            <person name="Silva M.C.P."/>
            <person name="Loureco M.V."/>
            <person name="Andreote F.D."/>
        </authorList>
    </citation>
    <scope>NUCLEOTIDE SEQUENCE [LARGE SCALE GENOMIC DNA]</scope>
    <source>
        <strain evidence="1 2">Nap-Phe MGV</strain>
    </source>
</reference>
<name>A0A2S8GMT7_9BACT</name>
<comment type="caution">
    <text evidence="1">The sequence shown here is derived from an EMBL/GenBank/DDBJ whole genome shotgun (WGS) entry which is preliminary data.</text>
</comment>
<accession>A0A2S8GMT7</accession>
<dbReference type="Proteomes" id="UP000237819">
    <property type="component" value="Unassembled WGS sequence"/>
</dbReference>
<sequence>MSVPQIRNRFQNVTRWIVLGVATVALTVAFTAPNLSNAESTLAPRSSATHEVQDVAWRGRVYRRAYYGRPYVRTYGYGYGYGPRPYNRGYYGRPYYGGGGVVTPWVNVYW</sequence>
<dbReference type="AlphaFoldDB" id="A0A2S8GMT7"/>
<dbReference type="RefSeq" id="WP_105335759.1">
    <property type="nucleotide sequence ID" value="NZ_PUHZ01000013.1"/>
</dbReference>